<dbReference type="Proteomes" id="UP000004508">
    <property type="component" value="Unassembled WGS sequence"/>
</dbReference>
<dbReference type="EMBL" id="ADVG01000005">
    <property type="protein sequence ID" value="EFH80166.1"/>
    <property type="molecule type" value="Genomic_DNA"/>
</dbReference>
<gene>
    <name evidence="1" type="ORF">Krac_0733</name>
</gene>
<evidence type="ECO:0000313" key="2">
    <source>
        <dbReference type="Proteomes" id="UP000004508"/>
    </source>
</evidence>
<protein>
    <submittedName>
        <fullName evidence="1">Uncharacterized protein</fullName>
    </submittedName>
</protein>
<reference evidence="1 2" key="1">
    <citation type="journal article" date="2011" name="Stand. Genomic Sci.">
        <title>Non-contiguous finished genome sequence and contextual data of the filamentous soil bacterium Ktedonobacter racemifer type strain (SOSP1-21).</title>
        <authorList>
            <person name="Chang Y.J."/>
            <person name="Land M."/>
            <person name="Hauser L."/>
            <person name="Chertkov O."/>
            <person name="Del Rio T.G."/>
            <person name="Nolan M."/>
            <person name="Copeland A."/>
            <person name="Tice H."/>
            <person name="Cheng J.F."/>
            <person name="Lucas S."/>
            <person name="Han C."/>
            <person name="Goodwin L."/>
            <person name="Pitluck S."/>
            <person name="Ivanova N."/>
            <person name="Ovchinikova G."/>
            <person name="Pati A."/>
            <person name="Chen A."/>
            <person name="Palaniappan K."/>
            <person name="Mavromatis K."/>
            <person name="Liolios K."/>
            <person name="Brettin T."/>
            <person name="Fiebig A."/>
            <person name="Rohde M."/>
            <person name="Abt B."/>
            <person name="Goker M."/>
            <person name="Detter J.C."/>
            <person name="Woyke T."/>
            <person name="Bristow J."/>
            <person name="Eisen J.A."/>
            <person name="Markowitz V."/>
            <person name="Hugenholtz P."/>
            <person name="Kyrpides N.C."/>
            <person name="Klenk H.P."/>
            <person name="Lapidus A."/>
        </authorList>
    </citation>
    <scope>NUCLEOTIDE SEQUENCE [LARGE SCALE GENOMIC DNA]</scope>
    <source>
        <strain evidence="2">DSM 44963</strain>
    </source>
</reference>
<dbReference type="InParanoid" id="D6U8F5"/>
<dbReference type="AlphaFoldDB" id="D6U8F5"/>
<sequence>MREHAASLGGNEIWPLYWRREARFSRKFLISFFFSLKKLFLPTWRKSSYGVSTVN</sequence>
<proteinExistence type="predicted"/>
<organism evidence="1 2">
    <name type="scientific">Ktedonobacter racemifer DSM 44963</name>
    <dbReference type="NCBI Taxonomy" id="485913"/>
    <lineage>
        <taxon>Bacteria</taxon>
        <taxon>Bacillati</taxon>
        <taxon>Chloroflexota</taxon>
        <taxon>Ktedonobacteria</taxon>
        <taxon>Ktedonobacterales</taxon>
        <taxon>Ktedonobacteraceae</taxon>
        <taxon>Ktedonobacter</taxon>
    </lineage>
</organism>
<comment type="caution">
    <text evidence="1">The sequence shown here is derived from an EMBL/GenBank/DDBJ whole genome shotgun (WGS) entry which is preliminary data.</text>
</comment>
<evidence type="ECO:0000313" key="1">
    <source>
        <dbReference type="EMBL" id="EFH80166.1"/>
    </source>
</evidence>
<keyword evidence="2" id="KW-1185">Reference proteome</keyword>
<name>D6U8F5_KTERA</name>
<accession>D6U8F5</accession>